<feature type="transmembrane region" description="Helical" evidence="1">
    <location>
        <begin position="61"/>
        <end position="79"/>
    </location>
</feature>
<accession>A0A074YUR5</accession>
<feature type="transmembrane region" description="Helical" evidence="1">
    <location>
        <begin position="194"/>
        <end position="216"/>
    </location>
</feature>
<gene>
    <name evidence="2" type="ORF">AUEXF2481DRAFT_704194</name>
</gene>
<feature type="transmembrane region" description="Helical" evidence="1">
    <location>
        <begin position="257"/>
        <end position="274"/>
    </location>
</feature>
<name>A0A074YUR5_AURSE</name>
<organism evidence="2 3">
    <name type="scientific">Aureobasidium subglaciale (strain EXF-2481)</name>
    <name type="common">Aureobasidium pullulans var. subglaciale</name>
    <dbReference type="NCBI Taxonomy" id="1043005"/>
    <lineage>
        <taxon>Eukaryota</taxon>
        <taxon>Fungi</taxon>
        <taxon>Dikarya</taxon>
        <taxon>Ascomycota</taxon>
        <taxon>Pezizomycotina</taxon>
        <taxon>Dothideomycetes</taxon>
        <taxon>Dothideomycetidae</taxon>
        <taxon>Dothideales</taxon>
        <taxon>Saccotheciaceae</taxon>
        <taxon>Aureobasidium</taxon>
    </lineage>
</organism>
<dbReference type="RefSeq" id="XP_013339056.1">
    <property type="nucleotide sequence ID" value="XM_013483602.1"/>
</dbReference>
<keyword evidence="3" id="KW-1185">Reference proteome</keyword>
<keyword evidence="1" id="KW-1133">Transmembrane helix</keyword>
<feature type="transmembrane region" description="Helical" evidence="1">
    <location>
        <begin position="20"/>
        <end position="41"/>
    </location>
</feature>
<keyword evidence="1" id="KW-0472">Membrane</keyword>
<feature type="transmembrane region" description="Helical" evidence="1">
    <location>
        <begin position="99"/>
        <end position="117"/>
    </location>
</feature>
<dbReference type="InParanoid" id="A0A074YUR5"/>
<dbReference type="AlphaFoldDB" id="A0A074YUR5"/>
<feature type="transmembrane region" description="Helical" evidence="1">
    <location>
        <begin position="223"/>
        <end position="245"/>
    </location>
</feature>
<feature type="transmembrane region" description="Helical" evidence="1">
    <location>
        <begin position="156"/>
        <end position="174"/>
    </location>
</feature>
<protein>
    <submittedName>
        <fullName evidence="2">Uncharacterized protein</fullName>
    </submittedName>
</protein>
<dbReference type="HOGENOM" id="CLU_956404_0_0_1"/>
<keyword evidence="1" id="KW-0812">Transmembrane</keyword>
<dbReference type="Proteomes" id="UP000030641">
    <property type="component" value="Unassembled WGS sequence"/>
</dbReference>
<sequence length="291" mass="31732">MFDVSFPSFADLKGLPDKWYICMVLIGTLMTYSGRLLFQLFDLCPQDAAAYADISAWFGPGAYLAWWLTAASVLLKRVLKFLAGPDIGTNRDDHWDVGADFLSSTFYVAAVAVWSIVQASRREYAELDAGLIVLEAAADLGLIYVLTTTTKRSSRLAALSFFVFSILVHNAPPIHKVVDPPVKRSSAVPNHRLAVGVSLLVIAIYASVEAFVTFPLEPKVGKILIAFVLGALWIFSNELGTYAIIPHTGARIVSIDQLGPLGGALLVIGWSWGAEVKMGGKWVKGWMKSEH</sequence>
<evidence type="ECO:0000256" key="1">
    <source>
        <dbReference type="SAM" id="Phobius"/>
    </source>
</evidence>
<evidence type="ECO:0000313" key="3">
    <source>
        <dbReference type="Proteomes" id="UP000030641"/>
    </source>
</evidence>
<reference evidence="2 3" key="1">
    <citation type="journal article" date="2014" name="BMC Genomics">
        <title>Genome sequencing of four Aureobasidium pullulans varieties: biotechnological potential, stress tolerance, and description of new species.</title>
        <authorList>
            <person name="Gostin Ar C."/>
            <person name="Ohm R.A."/>
            <person name="Kogej T."/>
            <person name="Sonjak S."/>
            <person name="Turk M."/>
            <person name="Zajc J."/>
            <person name="Zalar P."/>
            <person name="Grube M."/>
            <person name="Sun H."/>
            <person name="Han J."/>
            <person name="Sharma A."/>
            <person name="Chiniquy J."/>
            <person name="Ngan C.Y."/>
            <person name="Lipzen A."/>
            <person name="Barry K."/>
            <person name="Grigoriev I.V."/>
            <person name="Gunde-Cimerman N."/>
        </authorList>
    </citation>
    <scope>NUCLEOTIDE SEQUENCE [LARGE SCALE GENOMIC DNA]</scope>
    <source>
        <strain evidence="2 3">EXF-2481</strain>
    </source>
</reference>
<dbReference type="OrthoDB" id="10296170at2759"/>
<dbReference type="EMBL" id="KL584789">
    <property type="protein sequence ID" value="KEQ90566.1"/>
    <property type="molecule type" value="Genomic_DNA"/>
</dbReference>
<dbReference type="GeneID" id="25370896"/>
<proteinExistence type="predicted"/>
<evidence type="ECO:0000313" key="2">
    <source>
        <dbReference type="EMBL" id="KEQ90566.1"/>
    </source>
</evidence>